<sequence length="79" mass="9165">MWEVRAYPRTFDQLLQWVCEVAVPELEERLNHVSSEVFSSTDLRVVVISRWHRDPTEAPVVPAGLARSAQSWDFTPVDR</sequence>
<reference evidence="1" key="1">
    <citation type="submission" date="2021-01" db="EMBL/GenBank/DDBJ databases">
        <title>Whole genome shotgun sequence of Rhizocola hellebori NBRC 109834.</title>
        <authorList>
            <person name="Komaki H."/>
            <person name="Tamura T."/>
        </authorList>
    </citation>
    <scope>NUCLEOTIDE SEQUENCE</scope>
    <source>
        <strain evidence="1">NBRC 109834</strain>
    </source>
</reference>
<proteinExistence type="predicted"/>
<name>A0A8J3VFA4_9ACTN</name>
<evidence type="ECO:0000313" key="2">
    <source>
        <dbReference type="Proteomes" id="UP000612899"/>
    </source>
</evidence>
<organism evidence="1 2">
    <name type="scientific">Rhizocola hellebori</name>
    <dbReference type="NCBI Taxonomy" id="1392758"/>
    <lineage>
        <taxon>Bacteria</taxon>
        <taxon>Bacillati</taxon>
        <taxon>Actinomycetota</taxon>
        <taxon>Actinomycetes</taxon>
        <taxon>Micromonosporales</taxon>
        <taxon>Micromonosporaceae</taxon>
        <taxon>Rhizocola</taxon>
    </lineage>
</organism>
<protein>
    <submittedName>
        <fullName evidence="1">Uncharacterized protein</fullName>
    </submittedName>
</protein>
<gene>
    <name evidence="1" type="ORF">Rhe02_24270</name>
</gene>
<comment type="caution">
    <text evidence="1">The sequence shown here is derived from an EMBL/GenBank/DDBJ whole genome shotgun (WGS) entry which is preliminary data.</text>
</comment>
<accession>A0A8J3VFA4</accession>
<keyword evidence="2" id="KW-1185">Reference proteome</keyword>
<evidence type="ECO:0000313" key="1">
    <source>
        <dbReference type="EMBL" id="GIH04360.1"/>
    </source>
</evidence>
<dbReference type="AlphaFoldDB" id="A0A8J3VFA4"/>
<dbReference type="Proteomes" id="UP000612899">
    <property type="component" value="Unassembled WGS sequence"/>
</dbReference>
<dbReference type="EMBL" id="BONY01000012">
    <property type="protein sequence ID" value="GIH04360.1"/>
    <property type="molecule type" value="Genomic_DNA"/>
</dbReference>